<keyword evidence="7" id="KW-0411">Iron-sulfur</keyword>
<dbReference type="PANTHER" id="PTHR43756">
    <property type="entry name" value="CHOLINE MONOOXYGENASE, CHLOROPLASTIC"/>
    <property type="match status" value="1"/>
</dbReference>
<dbReference type="InterPro" id="IPR015879">
    <property type="entry name" value="Ring_hydroxy_dOase_asu_C_dom"/>
</dbReference>
<gene>
    <name evidence="10" type="ORF">ACFQGD_03530</name>
</gene>
<dbReference type="Gene3D" id="2.102.10.10">
    <property type="entry name" value="Rieske [2Fe-2S] iron-sulphur domain"/>
    <property type="match status" value="1"/>
</dbReference>
<dbReference type="EMBL" id="JBHSXX010000001">
    <property type="protein sequence ID" value="MFC6866207.1"/>
    <property type="molecule type" value="Genomic_DNA"/>
</dbReference>
<keyword evidence="5" id="KW-0560">Oxidoreductase</keyword>
<dbReference type="SUPFAM" id="SSF50022">
    <property type="entry name" value="ISP domain"/>
    <property type="match status" value="1"/>
</dbReference>
<evidence type="ECO:0000313" key="11">
    <source>
        <dbReference type="Proteomes" id="UP001596337"/>
    </source>
</evidence>
<name>A0ABW2BVG6_9PSEU</name>
<keyword evidence="11" id="KW-1185">Reference proteome</keyword>
<dbReference type="InterPro" id="IPR015881">
    <property type="entry name" value="ARHD_Rieske_2Fe_2S"/>
</dbReference>
<keyword evidence="2" id="KW-0001">2Fe-2S</keyword>
<organism evidence="10 11">
    <name type="scientific">Haloechinothrix salitolerans</name>
    <dbReference type="NCBI Taxonomy" id="926830"/>
    <lineage>
        <taxon>Bacteria</taxon>
        <taxon>Bacillati</taxon>
        <taxon>Actinomycetota</taxon>
        <taxon>Actinomycetes</taxon>
        <taxon>Pseudonocardiales</taxon>
        <taxon>Pseudonocardiaceae</taxon>
        <taxon>Haloechinothrix</taxon>
    </lineage>
</organism>
<dbReference type="GO" id="GO:0051213">
    <property type="term" value="F:dioxygenase activity"/>
    <property type="evidence" value="ECO:0007669"/>
    <property type="project" value="UniProtKB-KW"/>
</dbReference>
<proteinExistence type="inferred from homology"/>
<evidence type="ECO:0000256" key="4">
    <source>
        <dbReference type="ARBA" id="ARBA00022964"/>
    </source>
</evidence>
<dbReference type="Pfam" id="PF00848">
    <property type="entry name" value="Ring_hydroxyl_A"/>
    <property type="match status" value="1"/>
</dbReference>
<keyword evidence="3" id="KW-0479">Metal-binding</keyword>
<evidence type="ECO:0000256" key="2">
    <source>
        <dbReference type="ARBA" id="ARBA00022714"/>
    </source>
</evidence>
<sequence>MTSTISGAASAARPDYASLIQPDRVHGSLYTDPAIFAEELERIWYRTWAFVGHESEVPEPGDYVRKTIARQDIIMTRGKDGQVHLLLNRCAHRGNLVCEDARGNSGSFRCPYHGWTYRNTGELLGYPYNKGYGGKNKLDLALGKVPRVDSYRGFVFGSFAEDGPTLTEHLGAAAGEIDRLCRLSPEGEIELSAGWLRHRTRANWKLLAENETDGYHPQFVHGSIFSVTGSTIGPLYSDNSTAVTRDLGNGHSENDLRPEFRKFGEPMRWFGTTEDRVPEYVKTMRELHGDAAEDILVEGSPHVMIFPNLFIAEIQIFVIQPIAVNECVQHSTAIQFKGAPELNRRMVSQTIGSVGPAGMLLADDTEMYERNQRGVEMLRPEWLDIRRGMMRESVDERGLTIGGATDETGMRGFWSHYRSLMEDDT</sequence>
<dbReference type="InterPro" id="IPR017941">
    <property type="entry name" value="Rieske_2Fe-2S"/>
</dbReference>
<comment type="similarity">
    <text evidence="1">Belongs to the bacterial ring-hydroxylating dioxygenase alpha subunit family.</text>
</comment>
<dbReference type="RefSeq" id="WP_345407356.1">
    <property type="nucleotide sequence ID" value="NZ_BAABLA010000123.1"/>
</dbReference>
<keyword evidence="6" id="KW-0408">Iron</keyword>
<dbReference type="InterPro" id="IPR036922">
    <property type="entry name" value="Rieske_2Fe-2S_sf"/>
</dbReference>
<comment type="caution">
    <text evidence="10">The sequence shown here is derived from an EMBL/GenBank/DDBJ whole genome shotgun (WGS) entry which is preliminary data.</text>
</comment>
<dbReference type="SUPFAM" id="SSF55961">
    <property type="entry name" value="Bet v1-like"/>
    <property type="match status" value="1"/>
</dbReference>
<keyword evidence="8" id="KW-0520">NAD</keyword>
<reference evidence="11" key="1">
    <citation type="journal article" date="2019" name="Int. J. Syst. Evol. Microbiol.">
        <title>The Global Catalogue of Microorganisms (GCM) 10K type strain sequencing project: providing services to taxonomists for standard genome sequencing and annotation.</title>
        <authorList>
            <consortium name="The Broad Institute Genomics Platform"/>
            <consortium name="The Broad Institute Genome Sequencing Center for Infectious Disease"/>
            <person name="Wu L."/>
            <person name="Ma J."/>
        </authorList>
    </citation>
    <scope>NUCLEOTIDE SEQUENCE [LARGE SCALE GENOMIC DNA]</scope>
    <source>
        <strain evidence="11">KCTC 32255</strain>
    </source>
</reference>
<keyword evidence="4 10" id="KW-0223">Dioxygenase</keyword>
<dbReference type="PANTHER" id="PTHR43756:SF1">
    <property type="entry name" value="3-PHENYLPROPIONATE_CINNAMIC ACID DIOXYGENASE SUBUNIT ALPHA"/>
    <property type="match status" value="1"/>
</dbReference>
<dbReference type="PROSITE" id="PS51296">
    <property type="entry name" value="RIESKE"/>
    <property type="match status" value="1"/>
</dbReference>
<dbReference type="Proteomes" id="UP001596337">
    <property type="component" value="Unassembled WGS sequence"/>
</dbReference>
<dbReference type="Gene3D" id="3.90.380.10">
    <property type="entry name" value="Naphthalene 1,2-dioxygenase Alpha Subunit, Chain A, domain 1"/>
    <property type="match status" value="1"/>
</dbReference>
<evidence type="ECO:0000313" key="10">
    <source>
        <dbReference type="EMBL" id="MFC6866207.1"/>
    </source>
</evidence>
<evidence type="ECO:0000259" key="9">
    <source>
        <dbReference type="PROSITE" id="PS51296"/>
    </source>
</evidence>
<evidence type="ECO:0000256" key="7">
    <source>
        <dbReference type="ARBA" id="ARBA00023014"/>
    </source>
</evidence>
<evidence type="ECO:0000256" key="5">
    <source>
        <dbReference type="ARBA" id="ARBA00023002"/>
    </source>
</evidence>
<evidence type="ECO:0000256" key="6">
    <source>
        <dbReference type="ARBA" id="ARBA00023004"/>
    </source>
</evidence>
<dbReference type="Pfam" id="PF00355">
    <property type="entry name" value="Rieske"/>
    <property type="match status" value="1"/>
</dbReference>
<evidence type="ECO:0000256" key="8">
    <source>
        <dbReference type="ARBA" id="ARBA00023027"/>
    </source>
</evidence>
<protein>
    <submittedName>
        <fullName evidence="10">Aromatic ring-hydroxylating dioxygenase subunit alpha</fullName>
    </submittedName>
</protein>
<evidence type="ECO:0000256" key="1">
    <source>
        <dbReference type="ARBA" id="ARBA00008751"/>
    </source>
</evidence>
<dbReference type="CDD" id="cd08879">
    <property type="entry name" value="RHO_alpha_C_AntDO-like"/>
    <property type="match status" value="1"/>
</dbReference>
<dbReference type="InterPro" id="IPR001663">
    <property type="entry name" value="Rng_hydr_dOase-A"/>
</dbReference>
<dbReference type="PROSITE" id="PS00570">
    <property type="entry name" value="RING_HYDROXYL_ALPHA"/>
    <property type="match status" value="1"/>
</dbReference>
<accession>A0ABW2BVG6</accession>
<dbReference type="PRINTS" id="PR00090">
    <property type="entry name" value="RNGDIOXGNASE"/>
</dbReference>
<evidence type="ECO:0000256" key="3">
    <source>
        <dbReference type="ARBA" id="ARBA00022723"/>
    </source>
</evidence>
<feature type="domain" description="Rieske" evidence="9">
    <location>
        <begin position="48"/>
        <end position="131"/>
    </location>
</feature>